<dbReference type="AlphaFoldDB" id="A0A1I3YKC4"/>
<dbReference type="OrthoDB" id="9786266at2"/>
<proteinExistence type="predicted"/>
<name>A0A1I3YKC4_9HYPH</name>
<feature type="transmembrane region" description="Helical" evidence="1">
    <location>
        <begin position="12"/>
        <end position="39"/>
    </location>
</feature>
<organism evidence="2 3">
    <name type="scientific">Methylocapsa palsarum</name>
    <dbReference type="NCBI Taxonomy" id="1612308"/>
    <lineage>
        <taxon>Bacteria</taxon>
        <taxon>Pseudomonadati</taxon>
        <taxon>Pseudomonadota</taxon>
        <taxon>Alphaproteobacteria</taxon>
        <taxon>Hyphomicrobiales</taxon>
        <taxon>Beijerinckiaceae</taxon>
        <taxon>Methylocapsa</taxon>
    </lineage>
</organism>
<dbReference type="EMBL" id="FOSN01000006">
    <property type="protein sequence ID" value="SFK32233.1"/>
    <property type="molecule type" value="Genomic_DNA"/>
</dbReference>
<dbReference type="Proteomes" id="UP000198755">
    <property type="component" value="Unassembled WGS sequence"/>
</dbReference>
<keyword evidence="1" id="KW-0472">Membrane</keyword>
<sequence>MINGLGPRLRSVLKGLGVFIGGAALAASIYVGAVALFLYHECDEFDETPHVANSRGDVVWGHLRACKVLIETDDSFVVMRMKNQWSFFPEKTLIGYEPRYDGKLVLRWIDDKTLSVDLGNVFWVSSSRIDKVKDIDIVYRYTLFPTVQGQ</sequence>
<reference evidence="2 3" key="1">
    <citation type="submission" date="2016-10" db="EMBL/GenBank/DDBJ databases">
        <authorList>
            <person name="de Groot N.N."/>
        </authorList>
    </citation>
    <scope>NUCLEOTIDE SEQUENCE [LARGE SCALE GENOMIC DNA]</scope>
    <source>
        <strain evidence="2 3">NE2</strain>
    </source>
</reference>
<protein>
    <submittedName>
        <fullName evidence="2">Uncharacterized protein</fullName>
    </submittedName>
</protein>
<evidence type="ECO:0000256" key="1">
    <source>
        <dbReference type="SAM" id="Phobius"/>
    </source>
</evidence>
<keyword evidence="1" id="KW-1133">Transmembrane helix</keyword>
<keyword evidence="3" id="KW-1185">Reference proteome</keyword>
<evidence type="ECO:0000313" key="2">
    <source>
        <dbReference type="EMBL" id="SFK32233.1"/>
    </source>
</evidence>
<accession>A0A1I3YKC4</accession>
<dbReference type="RefSeq" id="WP_091680929.1">
    <property type="nucleotide sequence ID" value="NZ_FOSN01000006.1"/>
</dbReference>
<keyword evidence="1" id="KW-0812">Transmembrane</keyword>
<evidence type="ECO:0000313" key="3">
    <source>
        <dbReference type="Proteomes" id="UP000198755"/>
    </source>
</evidence>
<gene>
    <name evidence="2" type="ORF">SAMN05444581_10612</name>
</gene>